<sequence length="193" mass="20000">MNELVCAGCGAAATGDVICPACGRFDDYRVADTPAATAPHDVTAAQAGTKAPGGGDPAGRPAPQAPGPEPAPRAGNAAAATLSVLNLAYVFTTGEKVSVPPCGSSLLGRDPEFSEAARLLEKDDLVSRRHATIGLDEDGTPWIRDEYSLNGTFVNGELMPAGDRRTLRHKDKVRIGDVLMTIVREAPPGGGRR</sequence>
<evidence type="ECO:0000256" key="2">
    <source>
        <dbReference type="SAM" id="MobiDB-lite"/>
    </source>
</evidence>
<gene>
    <name evidence="4" type="ORF">GCM10009727_19560</name>
</gene>
<organism evidence="4 5">
    <name type="scientific">Actinomadura napierensis</name>
    <dbReference type="NCBI Taxonomy" id="267854"/>
    <lineage>
        <taxon>Bacteria</taxon>
        <taxon>Bacillati</taxon>
        <taxon>Actinomycetota</taxon>
        <taxon>Actinomycetes</taxon>
        <taxon>Streptosporangiales</taxon>
        <taxon>Thermomonosporaceae</taxon>
        <taxon>Actinomadura</taxon>
    </lineage>
</organism>
<dbReference type="CDD" id="cd00060">
    <property type="entry name" value="FHA"/>
    <property type="match status" value="1"/>
</dbReference>
<keyword evidence="1" id="KW-0597">Phosphoprotein</keyword>
<evidence type="ECO:0000259" key="3">
    <source>
        <dbReference type="PROSITE" id="PS50006"/>
    </source>
</evidence>
<dbReference type="InterPro" id="IPR008984">
    <property type="entry name" value="SMAD_FHA_dom_sf"/>
</dbReference>
<proteinExistence type="predicted"/>
<dbReference type="Gene3D" id="2.60.200.20">
    <property type="match status" value="1"/>
</dbReference>
<dbReference type="PROSITE" id="PS50006">
    <property type="entry name" value="FHA_DOMAIN"/>
    <property type="match status" value="1"/>
</dbReference>
<reference evidence="5" key="1">
    <citation type="journal article" date="2019" name="Int. J. Syst. Evol. Microbiol.">
        <title>The Global Catalogue of Microorganisms (GCM) 10K type strain sequencing project: providing services to taxonomists for standard genome sequencing and annotation.</title>
        <authorList>
            <consortium name="The Broad Institute Genomics Platform"/>
            <consortium name="The Broad Institute Genome Sequencing Center for Infectious Disease"/>
            <person name="Wu L."/>
            <person name="Ma J."/>
        </authorList>
    </citation>
    <scope>NUCLEOTIDE SEQUENCE [LARGE SCALE GENOMIC DNA]</scope>
    <source>
        <strain evidence="5">JCM 13850</strain>
    </source>
</reference>
<protein>
    <recommendedName>
        <fullName evidence="3">FHA domain-containing protein</fullName>
    </recommendedName>
</protein>
<dbReference type="Proteomes" id="UP001501020">
    <property type="component" value="Unassembled WGS sequence"/>
</dbReference>
<evidence type="ECO:0000313" key="4">
    <source>
        <dbReference type="EMBL" id="GAA2128731.1"/>
    </source>
</evidence>
<feature type="domain" description="FHA" evidence="3">
    <location>
        <begin position="105"/>
        <end position="159"/>
    </location>
</feature>
<comment type="caution">
    <text evidence="4">The sequence shown here is derived from an EMBL/GenBank/DDBJ whole genome shotgun (WGS) entry which is preliminary data.</text>
</comment>
<dbReference type="SMART" id="SM00240">
    <property type="entry name" value="FHA"/>
    <property type="match status" value="1"/>
</dbReference>
<dbReference type="EMBL" id="BAAAMR010000012">
    <property type="protein sequence ID" value="GAA2128731.1"/>
    <property type="molecule type" value="Genomic_DNA"/>
</dbReference>
<dbReference type="SUPFAM" id="SSF49879">
    <property type="entry name" value="SMAD/FHA domain"/>
    <property type="match status" value="1"/>
</dbReference>
<evidence type="ECO:0000313" key="5">
    <source>
        <dbReference type="Proteomes" id="UP001501020"/>
    </source>
</evidence>
<evidence type="ECO:0000256" key="1">
    <source>
        <dbReference type="ARBA" id="ARBA00022553"/>
    </source>
</evidence>
<dbReference type="RefSeq" id="WP_344263851.1">
    <property type="nucleotide sequence ID" value="NZ_BAAAMR010000012.1"/>
</dbReference>
<accession>A0ABP5K951</accession>
<dbReference type="Pfam" id="PF00498">
    <property type="entry name" value="FHA"/>
    <property type="match status" value="1"/>
</dbReference>
<keyword evidence="5" id="KW-1185">Reference proteome</keyword>
<dbReference type="InterPro" id="IPR000253">
    <property type="entry name" value="FHA_dom"/>
</dbReference>
<feature type="region of interest" description="Disordered" evidence="2">
    <location>
        <begin position="39"/>
        <end position="75"/>
    </location>
</feature>
<name>A0ABP5K951_9ACTN</name>